<keyword evidence="5" id="KW-0067">ATP-binding</keyword>
<keyword evidence="10" id="KW-1185">Reference proteome</keyword>
<dbReference type="NCBIfam" id="TIGR03399">
    <property type="entry name" value="RNA_3prim_cycl"/>
    <property type="match status" value="1"/>
</dbReference>
<evidence type="ECO:0000256" key="5">
    <source>
        <dbReference type="HAMAP-Rule" id="MF_00200"/>
    </source>
</evidence>
<dbReference type="PANTHER" id="PTHR11096:SF0">
    <property type="entry name" value="RNA 3'-TERMINAL PHOSPHATE CYCLASE"/>
    <property type="match status" value="1"/>
</dbReference>
<dbReference type="GO" id="GO:0005524">
    <property type="term" value="F:ATP binding"/>
    <property type="evidence" value="ECO:0007669"/>
    <property type="project" value="UniProtKB-KW"/>
</dbReference>
<comment type="similarity">
    <text evidence="1 5">Belongs to the RNA 3'-terminal cyclase family. Type 1 subfamily.</text>
</comment>
<dbReference type="InterPro" id="IPR023797">
    <property type="entry name" value="RNA3'_phos_cyclase_dom"/>
</dbReference>
<evidence type="ECO:0000256" key="1">
    <source>
        <dbReference type="ARBA" id="ARBA00009206"/>
    </source>
</evidence>
<evidence type="ECO:0000256" key="3">
    <source>
        <dbReference type="ARBA" id="ARBA00022741"/>
    </source>
</evidence>
<dbReference type="Gene3D" id="3.30.360.20">
    <property type="entry name" value="RNA 3'-terminal phosphate cyclase, insert domain"/>
    <property type="match status" value="1"/>
</dbReference>
<evidence type="ECO:0000256" key="6">
    <source>
        <dbReference type="NCBIfam" id="TIGR03399"/>
    </source>
</evidence>
<feature type="domain" description="RNA 3'-terminal phosphate cyclase insert" evidence="8">
    <location>
        <begin position="196"/>
        <end position="292"/>
    </location>
</feature>
<dbReference type="InterPro" id="IPR013792">
    <property type="entry name" value="RNA3'P_cycl/enolpyr_Trfase_a/b"/>
</dbReference>
<dbReference type="Gene3D" id="3.65.10.20">
    <property type="entry name" value="RNA 3'-terminal phosphate cyclase domain"/>
    <property type="match status" value="1"/>
</dbReference>
<dbReference type="SUPFAM" id="SSF52913">
    <property type="entry name" value="RNA 3'-terminal phosphate cyclase, RPTC, insert domain"/>
    <property type="match status" value="1"/>
</dbReference>
<feature type="active site" description="Tele-AMP-histidine intermediate" evidence="5">
    <location>
        <position position="326"/>
    </location>
</feature>
<dbReference type="HAMAP" id="MF_00200">
    <property type="entry name" value="RTC"/>
    <property type="match status" value="1"/>
</dbReference>
<keyword evidence="5" id="KW-0963">Cytoplasm</keyword>
<keyword evidence="3 5" id="KW-0547">Nucleotide-binding</keyword>
<dbReference type="EMBL" id="RCCJ01000001">
    <property type="protein sequence ID" value="RLJ71144.1"/>
    <property type="molecule type" value="Genomic_DNA"/>
</dbReference>
<dbReference type="Proteomes" id="UP000267841">
    <property type="component" value="Unassembled WGS sequence"/>
</dbReference>
<evidence type="ECO:0000259" key="7">
    <source>
        <dbReference type="Pfam" id="PF01137"/>
    </source>
</evidence>
<sequence length="356" mass="39512">MLELDGSYGEGGGQIVRTALFLSTLLKIPVRIKNVRVKREKPGLKRQHLHIVKLLKKFACAKAEGDRLGSLELTYIPGELKPGYYHVDFGSAGSISLFLQTVLPLSLLTPGKVEIEAIGGTEVPMSPTIDWVRFVYLPQISSVAKLARIEVLRRGYYPAGGGIIKLTAEGAVLREVGNLKSLREFLKGKLNLFKEKQGLVKKIHLLSIAEERLRERRVAERQAQGAVEFLEGIGMQKPEVYRQYVRSLSIGTSVTLWLEDTEGNTMGADSLGEKGKLAELVGQECAQKLWEDWSKEATVDRHLADHLIPWIGLAGGKVKVPMFTGHLETNLWVCERFLGEGVFRVSREEGTIEAVV</sequence>
<evidence type="ECO:0000313" key="9">
    <source>
        <dbReference type="EMBL" id="RLJ71144.1"/>
    </source>
</evidence>
<dbReference type="InterPro" id="IPR000228">
    <property type="entry name" value="RNA3'_term_phos_cyc"/>
</dbReference>
<gene>
    <name evidence="5" type="primary">rtcA</name>
    <name evidence="9" type="ORF">BCF55_1441</name>
</gene>
<dbReference type="Pfam" id="PF05189">
    <property type="entry name" value="RTC_insert"/>
    <property type="match status" value="1"/>
</dbReference>
<dbReference type="EC" id="6.5.1.4" evidence="5 6"/>
<feature type="binding site" evidence="5">
    <location>
        <position position="100"/>
    </location>
    <ligand>
        <name>ATP</name>
        <dbReference type="ChEBI" id="CHEBI:30616"/>
    </ligand>
</feature>
<dbReference type="InterPro" id="IPR036553">
    <property type="entry name" value="RPTC_insert"/>
</dbReference>
<accession>A0A497XS83</accession>
<dbReference type="SUPFAM" id="SSF55205">
    <property type="entry name" value="EPT/RTPC-like"/>
    <property type="match status" value="1"/>
</dbReference>
<evidence type="ECO:0000256" key="4">
    <source>
        <dbReference type="ARBA" id="ARBA00024481"/>
    </source>
</evidence>
<dbReference type="InterPro" id="IPR020719">
    <property type="entry name" value="RNA3'_term_phos_cycl-like_CS"/>
</dbReference>
<dbReference type="PIRSF" id="PIRSF005378">
    <property type="entry name" value="RNA3'_term_phos_cycl_euk"/>
    <property type="match status" value="1"/>
</dbReference>
<comment type="subcellular location">
    <subcellularLocation>
        <location evidence="5">Cytoplasm</location>
    </subcellularLocation>
</comment>
<organism evidence="9 10">
    <name type="scientific">Hydrogenivirga caldilitoris</name>
    <dbReference type="NCBI Taxonomy" id="246264"/>
    <lineage>
        <taxon>Bacteria</taxon>
        <taxon>Pseudomonadati</taxon>
        <taxon>Aquificota</taxon>
        <taxon>Aquificia</taxon>
        <taxon>Aquificales</taxon>
        <taxon>Aquificaceae</taxon>
        <taxon>Hydrogenivirga</taxon>
    </lineage>
</organism>
<comment type="caution">
    <text evidence="9">The sequence shown here is derived from an EMBL/GenBank/DDBJ whole genome shotgun (WGS) entry which is preliminary data.</text>
</comment>
<dbReference type="GO" id="GO:0005737">
    <property type="term" value="C:cytoplasm"/>
    <property type="evidence" value="ECO:0007669"/>
    <property type="project" value="UniProtKB-SubCell"/>
</dbReference>
<feature type="binding site" evidence="5">
    <location>
        <begin position="302"/>
        <end position="306"/>
    </location>
    <ligand>
        <name>ATP</name>
        <dbReference type="ChEBI" id="CHEBI:30616"/>
    </ligand>
</feature>
<evidence type="ECO:0000313" key="10">
    <source>
        <dbReference type="Proteomes" id="UP000267841"/>
    </source>
</evidence>
<dbReference type="OrthoDB" id="9789235at2"/>
<dbReference type="GO" id="GO:0006396">
    <property type="term" value="P:RNA processing"/>
    <property type="evidence" value="ECO:0007669"/>
    <property type="project" value="UniProtKB-UniRule"/>
</dbReference>
<dbReference type="InterPro" id="IPR017770">
    <property type="entry name" value="RNA3'_term_phos_cyc_type_1"/>
</dbReference>
<comment type="catalytic activity">
    <reaction evidence="4 5">
        <text>a 3'-end 3'-phospho-ribonucleotide-RNA + ATP = a 3'-end 2',3'-cyclophospho-ribonucleotide-RNA + AMP + diphosphate</text>
        <dbReference type="Rhea" id="RHEA:23976"/>
        <dbReference type="Rhea" id="RHEA-COMP:10463"/>
        <dbReference type="Rhea" id="RHEA-COMP:10464"/>
        <dbReference type="ChEBI" id="CHEBI:30616"/>
        <dbReference type="ChEBI" id="CHEBI:33019"/>
        <dbReference type="ChEBI" id="CHEBI:83062"/>
        <dbReference type="ChEBI" id="CHEBI:83064"/>
        <dbReference type="ChEBI" id="CHEBI:456215"/>
        <dbReference type="EC" id="6.5.1.4"/>
    </reaction>
</comment>
<reference evidence="9 10" key="1">
    <citation type="submission" date="2018-10" db="EMBL/GenBank/DDBJ databases">
        <title>Genomic Encyclopedia of Archaeal and Bacterial Type Strains, Phase II (KMG-II): from individual species to whole genera.</title>
        <authorList>
            <person name="Goeker M."/>
        </authorList>
    </citation>
    <scope>NUCLEOTIDE SEQUENCE [LARGE SCALE GENOMIC DNA]</scope>
    <source>
        <strain evidence="9 10">DSM 16510</strain>
    </source>
</reference>
<protein>
    <recommendedName>
        <fullName evidence="5 6">RNA 3'-terminal phosphate cyclase</fullName>
        <shortName evidence="5">RNA cyclase</shortName>
        <shortName evidence="5">RNA-3'-phosphate cyclase</shortName>
        <ecNumber evidence="5 6">6.5.1.4</ecNumber>
    </recommendedName>
</protein>
<dbReference type="InterPro" id="IPR013791">
    <property type="entry name" value="RNA3'-term_phos_cycl_insert"/>
</dbReference>
<feature type="domain" description="RNA 3'-terminal phosphate cyclase" evidence="7">
    <location>
        <begin position="8"/>
        <end position="339"/>
    </location>
</feature>
<dbReference type="Pfam" id="PF01137">
    <property type="entry name" value="RTC"/>
    <property type="match status" value="1"/>
</dbReference>
<comment type="function">
    <text evidence="5">Catalyzes the conversion of 3'-phosphate to a 2',3'-cyclic phosphodiester at the end of RNA. The mechanism of action of the enzyme occurs in 3 steps: (A) adenylation of the enzyme by ATP; (B) transfer of adenylate to an RNA-N3'P to produce RNA-N3'PP5'A; (C) and attack of the adjacent 2'-hydroxyl on the 3'-phosphorus in the diester linkage to produce the cyclic end product. The biological role of this enzyme is unknown but it is likely to function in some aspects of cellular RNA processing.</text>
</comment>
<dbReference type="InterPro" id="IPR037136">
    <property type="entry name" value="RNA3'_phos_cyclase_dom_sf"/>
</dbReference>
<dbReference type="PROSITE" id="PS01287">
    <property type="entry name" value="RTC"/>
    <property type="match status" value="1"/>
</dbReference>
<keyword evidence="2 5" id="KW-0436">Ligase</keyword>
<dbReference type="PANTHER" id="PTHR11096">
    <property type="entry name" value="RNA 3' TERMINAL PHOSPHATE CYCLASE"/>
    <property type="match status" value="1"/>
</dbReference>
<dbReference type="RefSeq" id="WP_121012060.1">
    <property type="nucleotide sequence ID" value="NZ_RCCJ01000001.1"/>
</dbReference>
<evidence type="ECO:0000259" key="8">
    <source>
        <dbReference type="Pfam" id="PF05189"/>
    </source>
</evidence>
<dbReference type="GO" id="GO:0003963">
    <property type="term" value="F:RNA-3'-phosphate cyclase activity"/>
    <property type="evidence" value="ECO:0007669"/>
    <property type="project" value="UniProtKB-UniRule"/>
</dbReference>
<evidence type="ECO:0000256" key="2">
    <source>
        <dbReference type="ARBA" id="ARBA00022598"/>
    </source>
</evidence>
<proteinExistence type="inferred from homology"/>
<dbReference type="AlphaFoldDB" id="A0A497XS83"/>
<name>A0A497XS83_9AQUI</name>